<protein>
    <submittedName>
        <fullName evidence="4">Uncharacterized protein</fullName>
    </submittedName>
</protein>
<evidence type="ECO:0000256" key="2">
    <source>
        <dbReference type="ARBA" id="ARBA00035112"/>
    </source>
</evidence>
<dbReference type="AlphaFoldDB" id="A0A8H4QRA3"/>
<evidence type="ECO:0000313" key="5">
    <source>
        <dbReference type="Proteomes" id="UP000521872"/>
    </source>
</evidence>
<evidence type="ECO:0000256" key="3">
    <source>
        <dbReference type="SAM" id="Phobius"/>
    </source>
</evidence>
<sequence>MPNHRWPGAFKILLGIMLLLSLATWATMIRIMISSGGFNLRQYSHSWNVAPMRRVLMTFENTHRFPLHQGPDEEDWASLLPESGGVVYRSGDKPFGVSMFHQLRCIGLIRSNLDKFVKSNRTMGPGTKTQECMDYLRQMVLCRSDLTLESARNPRGPHIAVSDITHVCNDWSAVYRAAN</sequence>
<comment type="caution">
    <text evidence="4">The sequence shown here is derived from an EMBL/GenBank/DDBJ whole genome shotgun (WGS) entry which is preliminary data.</text>
</comment>
<comment type="similarity">
    <text evidence="2">Belongs to the ustYa family.</text>
</comment>
<comment type="pathway">
    <text evidence="1">Mycotoxin biosynthesis.</text>
</comment>
<evidence type="ECO:0000313" key="4">
    <source>
        <dbReference type="EMBL" id="KAF4615766.1"/>
    </source>
</evidence>
<keyword evidence="3" id="KW-1133">Transmembrane helix</keyword>
<evidence type="ECO:0000256" key="1">
    <source>
        <dbReference type="ARBA" id="ARBA00004685"/>
    </source>
</evidence>
<name>A0A8H4QRA3_9AGAR</name>
<reference evidence="4 5" key="1">
    <citation type="submission" date="2019-12" db="EMBL/GenBank/DDBJ databases">
        <authorList>
            <person name="Floudas D."/>
            <person name="Bentzer J."/>
            <person name="Ahren D."/>
            <person name="Johansson T."/>
            <person name="Persson P."/>
            <person name="Tunlid A."/>
        </authorList>
    </citation>
    <scope>NUCLEOTIDE SEQUENCE [LARGE SCALE GENOMIC DNA]</scope>
    <source>
        <strain evidence="4 5">CBS 102.39</strain>
    </source>
</reference>
<feature type="transmembrane region" description="Helical" evidence="3">
    <location>
        <begin position="12"/>
        <end position="33"/>
    </location>
</feature>
<keyword evidence="3" id="KW-0472">Membrane</keyword>
<dbReference type="PANTHER" id="PTHR33365">
    <property type="entry name" value="YALI0B05434P"/>
    <property type="match status" value="1"/>
</dbReference>
<keyword evidence="5" id="KW-1185">Reference proteome</keyword>
<dbReference type="InterPro" id="IPR021765">
    <property type="entry name" value="UstYa-like"/>
</dbReference>
<organism evidence="4 5">
    <name type="scientific">Agrocybe pediades</name>
    <dbReference type="NCBI Taxonomy" id="84607"/>
    <lineage>
        <taxon>Eukaryota</taxon>
        <taxon>Fungi</taxon>
        <taxon>Dikarya</taxon>
        <taxon>Basidiomycota</taxon>
        <taxon>Agaricomycotina</taxon>
        <taxon>Agaricomycetes</taxon>
        <taxon>Agaricomycetidae</taxon>
        <taxon>Agaricales</taxon>
        <taxon>Agaricineae</taxon>
        <taxon>Strophariaceae</taxon>
        <taxon>Agrocybe</taxon>
    </lineage>
</organism>
<gene>
    <name evidence="4" type="ORF">D9613_012368</name>
</gene>
<dbReference type="GO" id="GO:0043386">
    <property type="term" value="P:mycotoxin biosynthetic process"/>
    <property type="evidence" value="ECO:0007669"/>
    <property type="project" value="InterPro"/>
</dbReference>
<dbReference type="Pfam" id="PF11807">
    <property type="entry name" value="UstYa"/>
    <property type="match status" value="1"/>
</dbReference>
<dbReference type="Proteomes" id="UP000521872">
    <property type="component" value="Unassembled WGS sequence"/>
</dbReference>
<accession>A0A8H4QRA3</accession>
<dbReference type="PANTHER" id="PTHR33365:SF4">
    <property type="entry name" value="CYCLOCHLOROTINE BIOSYNTHESIS PROTEIN O"/>
    <property type="match status" value="1"/>
</dbReference>
<proteinExistence type="inferred from homology"/>
<keyword evidence="3" id="KW-0812">Transmembrane</keyword>
<dbReference type="EMBL" id="JAACJL010000033">
    <property type="protein sequence ID" value="KAF4615766.1"/>
    <property type="molecule type" value="Genomic_DNA"/>
</dbReference>